<dbReference type="PROSITE" id="PS00438">
    <property type="entry name" value="CATALASE_2"/>
    <property type="match status" value="1"/>
</dbReference>
<evidence type="ECO:0000256" key="7">
    <source>
        <dbReference type="ARBA" id="ARBA00023002"/>
    </source>
</evidence>
<dbReference type="PANTHER" id="PTHR11465:SF26">
    <property type="entry name" value="CATALASE 2"/>
    <property type="match status" value="1"/>
</dbReference>
<evidence type="ECO:0000256" key="13">
    <source>
        <dbReference type="RuleBase" id="RU000498"/>
    </source>
</evidence>
<feature type="active site" evidence="11">
    <location>
        <position position="64"/>
    </location>
</feature>
<keyword evidence="8 12" id="KW-0408">Iron</keyword>
<dbReference type="GO" id="GO:0042542">
    <property type="term" value="P:response to hydrogen peroxide"/>
    <property type="evidence" value="ECO:0007669"/>
    <property type="project" value="TreeGrafter"/>
</dbReference>
<dbReference type="AlphaFoldDB" id="A0A9N9KYX9"/>
<keyword evidence="6 12" id="KW-0479">Metal-binding</keyword>
<dbReference type="GO" id="GO:0046872">
    <property type="term" value="F:metal ion binding"/>
    <property type="evidence" value="ECO:0007669"/>
    <property type="project" value="UniProtKB-KW"/>
</dbReference>
<gene>
    <name evidence="16" type="ORF">HYFRA_00012490</name>
</gene>
<keyword evidence="3 13" id="KW-0575">Peroxidase</keyword>
<evidence type="ECO:0000256" key="3">
    <source>
        <dbReference type="ARBA" id="ARBA00022559"/>
    </source>
</evidence>
<dbReference type="InterPro" id="IPR010582">
    <property type="entry name" value="Catalase_immune_responsive"/>
</dbReference>
<dbReference type="SMART" id="SM01060">
    <property type="entry name" value="Catalase"/>
    <property type="match status" value="1"/>
</dbReference>
<dbReference type="PIRSF" id="PIRSF038928">
    <property type="entry name" value="Catalase_clade1-3"/>
    <property type="match status" value="1"/>
</dbReference>
<dbReference type="CDD" id="cd08157">
    <property type="entry name" value="catalase_fungal"/>
    <property type="match status" value="1"/>
</dbReference>
<dbReference type="GO" id="GO:0004096">
    <property type="term" value="F:catalase activity"/>
    <property type="evidence" value="ECO:0007669"/>
    <property type="project" value="UniProtKB-EC"/>
</dbReference>
<dbReference type="GO" id="GO:0020037">
    <property type="term" value="F:heme binding"/>
    <property type="evidence" value="ECO:0007669"/>
    <property type="project" value="InterPro"/>
</dbReference>
<sequence length="500" mass="56110">MASQLNSESTPIYTLAEGNPIGDPTTALQISRPGGGGLLLLQDTQLIETLAHFARERIPERVVHAKAAGAFGTFTVTHDISQITSAKFLNGVGKKTDVLVRISTVGPERGSADTARDPRGWGIKFYTEEGNQDWVFNNTPIFFIRDPIKFPSLNRSHKRHPQTNLNGKPIICFVNTAANATMFWDFHNNNQEGTHELMHLFSDRGTPNSLRHTNAFSGHTYKFTQPDGSFKYVKIHLKTDQGTRNFSGAEATKVAGEAPDYNVKDLFKAIEQKTFPTWTAYLQVMEPKDAEIYRWNIFDMTKVWPHADYPLIPFGRLELNRNPQNYFQDIEQAAFSPSTMVPGIEASADPMLQARMFSYPDAQRYRLGVNYQQLPPNYPRSPVYSPFQRDGASNYRGNYGPDPNYVRTSLRSAKYGESSEAHDEWIGKVTAYSTEIQDDDFVQARGMWEVFGKTGQQEAFVSNVAAHLSGAIARVRSQAVEVFAKVDADLAERIEKAMEG</sequence>
<dbReference type="Proteomes" id="UP000696280">
    <property type="component" value="Unassembled WGS sequence"/>
</dbReference>
<evidence type="ECO:0000313" key="16">
    <source>
        <dbReference type="EMBL" id="CAG8957010.1"/>
    </source>
</evidence>
<keyword evidence="17" id="KW-1185">Reference proteome</keyword>
<evidence type="ECO:0000256" key="9">
    <source>
        <dbReference type="ARBA" id="ARBA00023324"/>
    </source>
</evidence>
<dbReference type="PRINTS" id="PR00067">
    <property type="entry name" value="CATALASE"/>
</dbReference>
<name>A0A9N9KYX9_9HELO</name>
<evidence type="ECO:0000256" key="4">
    <source>
        <dbReference type="ARBA" id="ARBA00022589"/>
    </source>
</evidence>
<dbReference type="OrthoDB" id="6880011at2759"/>
<dbReference type="GO" id="GO:0009820">
    <property type="term" value="P:alkaloid metabolic process"/>
    <property type="evidence" value="ECO:0007669"/>
    <property type="project" value="UniProtKB-KW"/>
</dbReference>
<comment type="similarity">
    <text evidence="2 13">Belongs to the catalase family.</text>
</comment>
<comment type="cofactor">
    <cofactor evidence="12">
        <name>heme</name>
        <dbReference type="ChEBI" id="CHEBI:30413"/>
    </cofactor>
</comment>
<dbReference type="PANTHER" id="PTHR11465">
    <property type="entry name" value="CATALASE"/>
    <property type="match status" value="1"/>
</dbReference>
<comment type="caution">
    <text evidence="16">The sequence shown here is derived from an EMBL/GenBank/DDBJ whole genome shotgun (WGS) entry which is preliminary data.</text>
</comment>
<dbReference type="Pfam" id="PF00199">
    <property type="entry name" value="Catalase"/>
    <property type="match status" value="1"/>
</dbReference>
<dbReference type="GO" id="GO:0005777">
    <property type="term" value="C:peroxisome"/>
    <property type="evidence" value="ECO:0007669"/>
    <property type="project" value="TreeGrafter"/>
</dbReference>
<dbReference type="PROSITE" id="PS00437">
    <property type="entry name" value="CATALASE_1"/>
    <property type="match status" value="1"/>
</dbReference>
<evidence type="ECO:0000256" key="12">
    <source>
        <dbReference type="PIRSR" id="PIRSR038928-2"/>
    </source>
</evidence>
<accession>A0A9N9KYX9</accession>
<dbReference type="InterPro" id="IPR024711">
    <property type="entry name" value="Catalase_clade1/3"/>
</dbReference>
<dbReference type="SUPFAM" id="SSF56634">
    <property type="entry name" value="Heme-dependent catalase-like"/>
    <property type="match status" value="1"/>
</dbReference>
<feature type="domain" description="Catalase core" evidence="15">
    <location>
        <begin position="14"/>
        <end position="414"/>
    </location>
</feature>
<reference evidence="16" key="1">
    <citation type="submission" date="2021-07" db="EMBL/GenBank/DDBJ databases">
        <authorList>
            <person name="Durling M."/>
        </authorList>
    </citation>
    <scope>NUCLEOTIDE SEQUENCE</scope>
</reference>
<feature type="binding site" description="axial binding residue" evidence="12">
    <location>
        <position position="359"/>
    </location>
    <ligand>
        <name>heme</name>
        <dbReference type="ChEBI" id="CHEBI:30413"/>
    </ligand>
    <ligandPart>
        <name>Fe</name>
        <dbReference type="ChEBI" id="CHEBI:18248"/>
    </ligandPart>
</feature>
<evidence type="ECO:0000256" key="5">
    <source>
        <dbReference type="ARBA" id="ARBA00022617"/>
    </source>
</evidence>
<proteinExistence type="inferred from homology"/>
<dbReference type="InterPro" id="IPR002226">
    <property type="entry name" value="Catalase_haem_BS"/>
</dbReference>
<comment type="catalytic activity">
    <reaction evidence="13">
        <text>2 H2O2 = O2 + 2 H2O</text>
        <dbReference type="Rhea" id="RHEA:20309"/>
        <dbReference type="ChEBI" id="CHEBI:15377"/>
        <dbReference type="ChEBI" id="CHEBI:15379"/>
        <dbReference type="ChEBI" id="CHEBI:16240"/>
        <dbReference type="EC" id="1.11.1.6"/>
    </reaction>
</comment>
<dbReference type="InterPro" id="IPR024708">
    <property type="entry name" value="Catalase_AS"/>
</dbReference>
<dbReference type="EMBL" id="CAJVRL010000076">
    <property type="protein sequence ID" value="CAG8957010.1"/>
    <property type="molecule type" value="Genomic_DNA"/>
</dbReference>
<comment type="function">
    <text evidence="10 14">Catalyzes the degradation of hydrogen peroxide (H(2)O(2)) generated by peroxisomal oxidases to water and oxygen, thereby protecting cells from the toxic effects of hydrogen peroxide.</text>
</comment>
<keyword evidence="5 12" id="KW-0349">Heme</keyword>
<dbReference type="InterPro" id="IPR020835">
    <property type="entry name" value="Catalase_sf"/>
</dbReference>
<keyword evidence="9 13" id="KW-0376">Hydrogen peroxide</keyword>
<evidence type="ECO:0000256" key="2">
    <source>
        <dbReference type="ARBA" id="ARBA00005329"/>
    </source>
</evidence>
<evidence type="ECO:0000256" key="11">
    <source>
        <dbReference type="PIRSR" id="PIRSR038928-1"/>
    </source>
</evidence>
<dbReference type="GO" id="GO:0005739">
    <property type="term" value="C:mitochondrion"/>
    <property type="evidence" value="ECO:0007669"/>
    <property type="project" value="TreeGrafter"/>
</dbReference>
<evidence type="ECO:0000259" key="15">
    <source>
        <dbReference type="SMART" id="SM01060"/>
    </source>
</evidence>
<dbReference type="Gene3D" id="2.40.180.10">
    <property type="entry name" value="Catalase core domain"/>
    <property type="match status" value="1"/>
</dbReference>
<dbReference type="EC" id="1.11.1.6" evidence="13"/>
<comment type="pathway">
    <text evidence="1">Alkaloid biosynthesis.</text>
</comment>
<dbReference type="InterPro" id="IPR011614">
    <property type="entry name" value="Catalase_core"/>
</dbReference>
<dbReference type="GO" id="GO:0042744">
    <property type="term" value="P:hydrogen peroxide catabolic process"/>
    <property type="evidence" value="ECO:0007669"/>
    <property type="project" value="UniProtKB-KW"/>
</dbReference>
<organism evidence="16 17">
    <name type="scientific">Hymenoscyphus fraxineus</name>
    <dbReference type="NCBI Taxonomy" id="746836"/>
    <lineage>
        <taxon>Eukaryota</taxon>
        <taxon>Fungi</taxon>
        <taxon>Dikarya</taxon>
        <taxon>Ascomycota</taxon>
        <taxon>Pezizomycotina</taxon>
        <taxon>Leotiomycetes</taxon>
        <taxon>Helotiales</taxon>
        <taxon>Helotiaceae</taxon>
        <taxon>Hymenoscyphus</taxon>
    </lineage>
</organism>
<keyword evidence="7 13" id="KW-0560">Oxidoreductase</keyword>
<dbReference type="InterPro" id="IPR018028">
    <property type="entry name" value="Catalase"/>
</dbReference>
<protein>
    <recommendedName>
        <fullName evidence="13">Catalase</fullName>
        <ecNumber evidence="13">1.11.1.6</ecNumber>
    </recommendedName>
</protein>
<keyword evidence="4" id="KW-0017">Alkaloid metabolism</keyword>
<evidence type="ECO:0000256" key="6">
    <source>
        <dbReference type="ARBA" id="ARBA00022723"/>
    </source>
</evidence>
<dbReference type="Pfam" id="PF06628">
    <property type="entry name" value="Catalase-rel"/>
    <property type="match status" value="1"/>
</dbReference>
<evidence type="ECO:0000256" key="14">
    <source>
        <dbReference type="RuleBase" id="RU004142"/>
    </source>
</evidence>
<dbReference type="PROSITE" id="PS51402">
    <property type="entry name" value="CATALASE_3"/>
    <property type="match status" value="1"/>
</dbReference>
<feature type="active site" evidence="11">
    <location>
        <position position="137"/>
    </location>
</feature>
<evidence type="ECO:0000256" key="10">
    <source>
        <dbReference type="ARBA" id="ARBA00044729"/>
    </source>
</evidence>
<evidence type="ECO:0000256" key="1">
    <source>
        <dbReference type="ARBA" id="ARBA00004913"/>
    </source>
</evidence>
<evidence type="ECO:0000313" key="17">
    <source>
        <dbReference type="Proteomes" id="UP000696280"/>
    </source>
</evidence>
<evidence type="ECO:0000256" key="8">
    <source>
        <dbReference type="ARBA" id="ARBA00023004"/>
    </source>
</evidence>
<dbReference type="FunFam" id="2.40.180.10:FF:000001">
    <property type="entry name" value="Catalase"/>
    <property type="match status" value="1"/>
</dbReference>